<dbReference type="InterPro" id="IPR000477">
    <property type="entry name" value="RT_dom"/>
</dbReference>
<dbReference type="CDD" id="cd01647">
    <property type="entry name" value="RT_LTR"/>
    <property type="match status" value="1"/>
</dbReference>
<keyword evidence="4" id="KW-0808">Transferase</keyword>
<dbReference type="InterPro" id="IPR053134">
    <property type="entry name" value="RNA-dir_DNA_polymerase"/>
</dbReference>
<proteinExistence type="predicted"/>
<dbReference type="Gene3D" id="1.10.340.70">
    <property type="match status" value="1"/>
</dbReference>
<gene>
    <name evidence="4" type="ORF">Tci_026990</name>
</gene>
<evidence type="ECO:0000259" key="3">
    <source>
        <dbReference type="Pfam" id="PF17921"/>
    </source>
</evidence>
<feature type="domain" description="Reverse transcriptase" evidence="2">
    <location>
        <begin position="160"/>
        <end position="227"/>
    </location>
</feature>
<dbReference type="EMBL" id="BKCJ010003426">
    <property type="protein sequence ID" value="GEU55012.1"/>
    <property type="molecule type" value="Genomic_DNA"/>
</dbReference>
<evidence type="ECO:0000259" key="2">
    <source>
        <dbReference type="Pfam" id="PF00078"/>
    </source>
</evidence>
<dbReference type="InterPro" id="IPR043502">
    <property type="entry name" value="DNA/RNA_pol_sf"/>
</dbReference>
<reference evidence="4" key="1">
    <citation type="journal article" date="2019" name="Sci. Rep.">
        <title>Draft genome of Tanacetum cinerariifolium, the natural source of mosquito coil.</title>
        <authorList>
            <person name="Yamashiro T."/>
            <person name="Shiraishi A."/>
            <person name="Satake H."/>
            <person name="Nakayama K."/>
        </authorList>
    </citation>
    <scope>NUCLEOTIDE SEQUENCE</scope>
</reference>
<accession>A0A6L2L2S8</accession>
<dbReference type="Gene3D" id="3.10.10.10">
    <property type="entry name" value="HIV Type 1 Reverse Transcriptase, subunit A, domain 1"/>
    <property type="match status" value="1"/>
</dbReference>
<feature type="coiled-coil region" evidence="1">
    <location>
        <begin position="902"/>
        <end position="929"/>
    </location>
</feature>
<evidence type="ECO:0000313" key="4">
    <source>
        <dbReference type="EMBL" id="GEU55012.1"/>
    </source>
</evidence>
<organism evidence="4">
    <name type="scientific">Tanacetum cinerariifolium</name>
    <name type="common">Dalmatian daisy</name>
    <name type="synonym">Chrysanthemum cinerariifolium</name>
    <dbReference type="NCBI Taxonomy" id="118510"/>
    <lineage>
        <taxon>Eukaryota</taxon>
        <taxon>Viridiplantae</taxon>
        <taxon>Streptophyta</taxon>
        <taxon>Embryophyta</taxon>
        <taxon>Tracheophyta</taxon>
        <taxon>Spermatophyta</taxon>
        <taxon>Magnoliopsida</taxon>
        <taxon>eudicotyledons</taxon>
        <taxon>Gunneridae</taxon>
        <taxon>Pentapetalae</taxon>
        <taxon>asterids</taxon>
        <taxon>campanulids</taxon>
        <taxon>Asterales</taxon>
        <taxon>Asteraceae</taxon>
        <taxon>Asteroideae</taxon>
        <taxon>Anthemideae</taxon>
        <taxon>Anthemidinae</taxon>
        <taxon>Tanacetum</taxon>
    </lineage>
</organism>
<dbReference type="GO" id="GO:0003964">
    <property type="term" value="F:RNA-directed DNA polymerase activity"/>
    <property type="evidence" value="ECO:0007669"/>
    <property type="project" value="UniProtKB-KW"/>
</dbReference>
<feature type="coiled-coil region" evidence="1">
    <location>
        <begin position="556"/>
        <end position="590"/>
    </location>
</feature>
<dbReference type="Pfam" id="PF17921">
    <property type="entry name" value="Integrase_H2C2"/>
    <property type="match status" value="1"/>
</dbReference>
<dbReference type="Pfam" id="PF00078">
    <property type="entry name" value="RVT_1"/>
    <property type="match status" value="1"/>
</dbReference>
<feature type="coiled-coil region" evidence="1">
    <location>
        <begin position="748"/>
        <end position="804"/>
    </location>
</feature>
<protein>
    <submittedName>
        <fullName evidence="4">Reverse transcriptase domain-containing protein</fullName>
    </submittedName>
</protein>
<sequence length="1106" mass="127779">MDLKLVEESKEKSSVEEPPELELKELPSHLEYVFLEGSNKLPVIIAKNLSVDEKEALINVLKSHKRATAWKISDIKGIDPRFYTHKILMKDDYKPTVQSQRRVNPKIHDVIKKEVVKLLNADMIYPISDSPWVILIHCVPKKGGMTVVANENNELIPMRLVTGYFLIPIDPQDHEKTTFTCPYGTFTYRRMPFGLCNAPGSFQRCMMSIFHDMIEKTMEVFMDDFLRRHCFRSQISKSGIEVDRAKVDVIVKLPHPTTVKGVRSFLGHDAKPRLLRWVLLLQEFDITILDKKGSENLAADHLLRLENPHQDVLENKDINENFPLETLGSLITHNTPWFADIANFHAGNFIKKGLTSQQKKKFFKDEAFEILKACHEGPFGGHHGANLTAKKVFDVGFFWPSIYRDAHEMIKTCDICQRHGKISQRDKMPQNSIQTAGNHHKLQLNELSELRDQAYKNSVIYKERTKKFHDSKIKNRIFNVDDQVLLFNSRLKIFSGKLKTHWSGPFTITRVFPYGTIELSQPNGLNFKDSDSLMEEIDLPFNPDDPMPSSIEDDEVLNLEATKTAQAKKIANLKKRVKRLERKKKSRSHRLKRLYKVRLSTRVESSTNEESIGEEESSKQGRISDIDANQDIYLVNVYRDEDIFGVNDQDDTLMFDADKDLQGEEVVIEKAVADKEVRVVEKVNATSITTPVSAAATTPTISMDEITLDKALIKIKTSRPKAKGIVMQEPSETPTPTPIVFSQQPSKIQAKEDEQERIVREKAQQIEEVNLAWDDIQAKVDADYELAQRLHEEEQEQLTDAKKAKLFMEFMEKRRKFFAAKRAEEKRNKPPTKAQQRSIMNTYLKNMDGWNTTDLKYKSFKEIKDLFDKAIRRINNFVDFKTELVEESTKKTQAEIAQESSSKRAGDELEQEIAKKQRIKNENESAELKRCLEIVPDDKDDVTIDATPLSSKSPTIVDYNTYKEGRKSFFQIFRADGNSQMYLTFSKLLKNFNREDLEVLWRLVKDKFVKTKQVDDMDSFLMHTLKTMFEHHVEDTVWKSQQGLTKSSRAARLVWDVCGSIRKFGCKKSKEEGRLSVEEGLRRWRGRCHRFDRVQDVDEEQVSLIS</sequence>
<keyword evidence="4" id="KW-0695">RNA-directed DNA polymerase</keyword>
<keyword evidence="1" id="KW-0175">Coiled coil</keyword>
<comment type="caution">
    <text evidence="4">The sequence shown here is derived from an EMBL/GenBank/DDBJ whole genome shotgun (WGS) entry which is preliminary data.</text>
</comment>
<dbReference type="AlphaFoldDB" id="A0A6L2L2S8"/>
<dbReference type="PANTHER" id="PTHR24559:SF444">
    <property type="entry name" value="REVERSE TRANSCRIPTASE DOMAIN-CONTAINING PROTEIN"/>
    <property type="match status" value="1"/>
</dbReference>
<evidence type="ECO:0000256" key="1">
    <source>
        <dbReference type="SAM" id="Coils"/>
    </source>
</evidence>
<dbReference type="InterPro" id="IPR041588">
    <property type="entry name" value="Integrase_H2C2"/>
</dbReference>
<dbReference type="PANTHER" id="PTHR24559">
    <property type="entry name" value="TRANSPOSON TY3-I GAG-POL POLYPROTEIN"/>
    <property type="match status" value="1"/>
</dbReference>
<feature type="domain" description="Integrase zinc-binding" evidence="3">
    <location>
        <begin position="366"/>
        <end position="419"/>
    </location>
</feature>
<dbReference type="SUPFAM" id="SSF56672">
    <property type="entry name" value="DNA/RNA polymerases"/>
    <property type="match status" value="1"/>
</dbReference>
<name>A0A6L2L2S8_TANCI</name>
<keyword evidence="4" id="KW-0548">Nucleotidyltransferase</keyword>